<dbReference type="EMBL" id="MT141317">
    <property type="protein sequence ID" value="QJA58320.1"/>
    <property type="molecule type" value="Genomic_DNA"/>
</dbReference>
<accession>A0A6M3JUL6</accession>
<organism evidence="2">
    <name type="scientific">viral metagenome</name>
    <dbReference type="NCBI Taxonomy" id="1070528"/>
    <lineage>
        <taxon>unclassified sequences</taxon>
        <taxon>metagenomes</taxon>
        <taxon>organismal metagenomes</taxon>
    </lineage>
</organism>
<evidence type="ECO:0000313" key="1">
    <source>
        <dbReference type="EMBL" id="QJA58320.1"/>
    </source>
</evidence>
<name>A0A6M3JUL6_9ZZZZ</name>
<protein>
    <submittedName>
        <fullName evidence="2">Uncharacterized protein</fullName>
    </submittedName>
</protein>
<sequence>MKTKYQVEFYIDGNRISTDVIEELEEARKIECLLHSKNLVARIYIIEIKKELYSW</sequence>
<dbReference type="AlphaFoldDB" id="A0A6M3JUL6"/>
<proteinExistence type="predicted"/>
<reference evidence="2" key="1">
    <citation type="submission" date="2020-03" db="EMBL/GenBank/DDBJ databases">
        <title>The deep terrestrial virosphere.</title>
        <authorList>
            <person name="Holmfeldt K."/>
            <person name="Nilsson E."/>
            <person name="Simone D."/>
            <person name="Lopez-Fernandez M."/>
            <person name="Wu X."/>
            <person name="de Brujin I."/>
            <person name="Lundin D."/>
            <person name="Andersson A."/>
            <person name="Bertilsson S."/>
            <person name="Dopson M."/>
        </authorList>
    </citation>
    <scope>NUCLEOTIDE SEQUENCE</scope>
    <source>
        <strain evidence="2">MM415A02591</strain>
        <strain evidence="1">MM415B01472</strain>
    </source>
</reference>
<dbReference type="EMBL" id="MT141981">
    <property type="protein sequence ID" value="QJA72832.1"/>
    <property type="molecule type" value="Genomic_DNA"/>
</dbReference>
<evidence type="ECO:0000313" key="2">
    <source>
        <dbReference type="EMBL" id="QJA72832.1"/>
    </source>
</evidence>
<gene>
    <name evidence="2" type="ORF">MM415A02591_0012</name>
    <name evidence="1" type="ORF">MM415B01472_0028</name>
</gene>